<reference evidence="1" key="1">
    <citation type="submission" date="2019-09" db="EMBL/GenBank/DDBJ databases">
        <title>Draft genome information of white flower Hibiscus syriacus.</title>
        <authorList>
            <person name="Kim Y.-M."/>
        </authorList>
    </citation>
    <scope>NUCLEOTIDE SEQUENCE [LARGE SCALE GENOMIC DNA]</scope>
    <source>
        <strain evidence="1">YM2019G1</strain>
    </source>
</reference>
<gene>
    <name evidence="1" type="ORF">F3Y22_tig00110783pilonHSYRG00041</name>
</gene>
<keyword evidence="2" id="KW-1185">Reference proteome</keyword>
<dbReference type="EMBL" id="VEPZ02001110">
    <property type="protein sequence ID" value="KAE8694346.1"/>
    <property type="molecule type" value="Genomic_DNA"/>
</dbReference>
<protein>
    <recommendedName>
        <fullName evidence="3">Reverse transcriptase zinc-binding domain-containing protein</fullName>
    </recommendedName>
</protein>
<evidence type="ECO:0000313" key="1">
    <source>
        <dbReference type="EMBL" id="KAE8694346.1"/>
    </source>
</evidence>
<dbReference type="AlphaFoldDB" id="A0A6A2ZS37"/>
<comment type="caution">
    <text evidence="1">The sequence shown here is derived from an EMBL/GenBank/DDBJ whole genome shotgun (WGS) entry which is preliminary data.</text>
</comment>
<evidence type="ECO:0008006" key="3">
    <source>
        <dbReference type="Google" id="ProtNLM"/>
    </source>
</evidence>
<proteinExistence type="predicted"/>
<name>A0A6A2ZS37_HIBSY</name>
<sequence>MFNVRKVPLVKWDSLCQPIDRGGLGVRLWDDIWVPQLGPLRRYALRSTIIDENVSITDLVTSEGLWNIEALDSLLTRNALPYNLGIRPPVNIDMADSCMWRWGLNIVRELYVPWCLLFSSLAWQIWKKSNDQVFTASCRPQRSVFSHSTAWAKLFYGCKKVVDPLLERVIVSFQWQRPPVGWYCLNADGALFGASNSVSIGGAIGNSAGN</sequence>
<dbReference type="Proteomes" id="UP000436088">
    <property type="component" value="Unassembled WGS sequence"/>
</dbReference>
<accession>A0A6A2ZS37</accession>
<organism evidence="1 2">
    <name type="scientific">Hibiscus syriacus</name>
    <name type="common">Rose of Sharon</name>
    <dbReference type="NCBI Taxonomy" id="106335"/>
    <lineage>
        <taxon>Eukaryota</taxon>
        <taxon>Viridiplantae</taxon>
        <taxon>Streptophyta</taxon>
        <taxon>Embryophyta</taxon>
        <taxon>Tracheophyta</taxon>
        <taxon>Spermatophyta</taxon>
        <taxon>Magnoliopsida</taxon>
        <taxon>eudicotyledons</taxon>
        <taxon>Gunneridae</taxon>
        <taxon>Pentapetalae</taxon>
        <taxon>rosids</taxon>
        <taxon>malvids</taxon>
        <taxon>Malvales</taxon>
        <taxon>Malvaceae</taxon>
        <taxon>Malvoideae</taxon>
        <taxon>Hibiscus</taxon>
    </lineage>
</organism>
<evidence type="ECO:0000313" key="2">
    <source>
        <dbReference type="Proteomes" id="UP000436088"/>
    </source>
</evidence>